<evidence type="ECO:0000313" key="4">
    <source>
        <dbReference type="Proteomes" id="UP000547510"/>
    </source>
</evidence>
<accession>A0A841CSW3</accession>
<dbReference type="EMBL" id="JACHJN010000011">
    <property type="protein sequence ID" value="MBB5959414.1"/>
    <property type="molecule type" value="Genomic_DNA"/>
</dbReference>
<evidence type="ECO:0008006" key="5">
    <source>
        <dbReference type="Google" id="ProtNLM"/>
    </source>
</evidence>
<keyword evidence="4" id="KW-1185">Reference proteome</keyword>
<name>A0A841CSW3_9PSEU</name>
<evidence type="ECO:0000256" key="2">
    <source>
        <dbReference type="SAM" id="Phobius"/>
    </source>
</evidence>
<proteinExistence type="predicted"/>
<feature type="region of interest" description="Disordered" evidence="1">
    <location>
        <begin position="213"/>
        <end position="377"/>
    </location>
</feature>
<feature type="compositionally biased region" description="Polar residues" evidence="1">
    <location>
        <begin position="330"/>
        <end position="339"/>
    </location>
</feature>
<keyword evidence="2" id="KW-0472">Membrane</keyword>
<reference evidence="3 4" key="1">
    <citation type="submission" date="2020-08" db="EMBL/GenBank/DDBJ databases">
        <title>Genomic Encyclopedia of Type Strains, Phase III (KMG-III): the genomes of soil and plant-associated and newly described type strains.</title>
        <authorList>
            <person name="Whitman W."/>
        </authorList>
    </citation>
    <scope>NUCLEOTIDE SEQUENCE [LARGE SCALE GENOMIC DNA]</scope>
    <source>
        <strain evidence="3 4">CECT 8640</strain>
    </source>
</reference>
<gene>
    <name evidence="3" type="ORF">FHS29_006035</name>
</gene>
<sequence>MDFWGAVRTLRRRWYIAVPSAVVAVAVAAGMFLSIPTRYQSSGVMVLTTPAAGGTFSQKVTPEEAVKINPLLAFDGSLATTSQILSQILADPKTREQLGITKGSTLNYTVTGGGQNGPFLFVLGDSDKPEEAEKMVTTVLEFAAKELEDQQRKLKAPESTFITSQVIVNPTEAEAQIGGKVRYAGAAFVVLMLLTTAATFGADSIINNIRRRRERDAKAAEPDEDGAPGGGAPGDDTTDEAAKAAPPKPPPTNHQNHGPLNGAPRRPPGPPMRRPQPTASEQTVKVQAPVPNHKPNTPPGGLPAAKPGGPAPAKPTGQQGAHPDGRPAKQTGQPTSQPGAQAAVKPTAQPTASERTVKIAVPPPAPKPTWPTNEDRP</sequence>
<feature type="transmembrane region" description="Helical" evidence="2">
    <location>
        <begin position="183"/>
        <end position="206"/>
    </location>
</feature>
<dbReference type="AlphaFoldDB" id="A0A841CSW3"/>
<keyword evidence="2" id="KW-0812">Transmembrane</keyword>
<evidence type="ECO:0000313" key="3">
    <source>
        <dbReference type="EMBL" id="MBB5959414.1"/>
    </source>
</evidence>
<dbReference type="Proteomes" id="UP000547510">
    <property type="component" value="Unassembled WGS sequence"/>
</dbReference>
<keyword evidence="2" id="KW-1133">Transmembrane helix</keyword>
<feature type="compositionally biased region" description="Pro residues" evidence="1">
    <location>
        <begin position="265"/>
        <end position="274"/>
    </location>
</feature>
<organism evidence="3 4">
    <name type="scientific">Saccharothrix tamanrassetensis</name>
    <dbReference type="NCBI Taxonomy" id="1051531"/>
    <lineage>
        <taxon>Bacteria</taxon>
        <taxon>Bacillati</taxon>
        <taxon>Actinomycetota</taxon>
        <taxon>Actinomycetes</taxon>
        <taxon>Pseudonocardiales</taxon>
        <taxon>Pseudonocardiaceae</taxon>
        <taxon>Saccharothrix</taxon>
    </lineage>
</organism>
<protein>
    <recommendedName>
        <fullName evidence="5">Capsular polysaccharide biosynthesis protein</fullName>
    </recommendedName>
</protein>
<comment type="caution">
    <text evidence="3">The sequence shown here is derived from an EMBL/GenBank/DDBJ whole genome shotgun (WGS) entry which is preliminary data.</text>
</comment>
<dbReference type="RefSeq" id="WP_184696290.1">
    <property type="nucleotide sequence ID" value="NZ_JACHJN010000011.1"/>
</dbReference>
<feature type="transmembrane region" description="Helical" evidence="2">
    <location>
        <begin position="14"/>
        <end position="35"/>
    </location>
</feature>
<evidence type="ECO:0000256" key="1">
    <source>
        <dbReference type="SAM" id="MobiDB-lite"/>
    </source>
</evidence>